<evidence type="ECO:0000256" key="1">
    <source>
        <dbReference type="SAM" id="Phobius"/>
    </source>
</evidence>
<dbReference type="Pfam" id="PF07290">
    <property type="entry name" value="YqiJ_OB"/>
    <property type="match status" value="1"/>
</dbReference>
<dbReference type="InterPro" id="IPR048376">
    <property type="entry name" value="YqiJ_N"/>
</dbReference>
<name>A0ABV1RDC0_9ALTE</name>
<dbReference type="Pfam" id="PF21001">
    <property type="entry name" value="YqiJ_N"/>
    <property type="match status" value="1"/>
</dbReference>
<sequence length="212" mass="23264">MLEFLLADANVIYSSALALLLALAIFEGVAQLVGFGILSLVDDALPDIDLQSEMDAASLGTLAALMSWLNLGRLPFMIWLTLFLSSFAISGLAIQMLSIKLSNTFLPNLLALPLCLFFTVFSLHHLGHKLLRVLPKNESSAVSHQTFIGMAGRIIRGTARSDFPAEAEIIDQFKQKHFVMVAPEEHELATGCQIVIVERSERGHYIARSLDI</sequence>
<accession>A0ABV1RDC0</accession>
<feature type="domain" description="Inner membrane protein YqiJ N-terminal" evidence="3">
    <location>
        <begin position="10"/>
        <end position="119"/>
    </location>
</feature>
<dbReference type="InterPro" id="IPR010840">
    <property type="entry name" value="YqiJ_OB"/>
</dbReference>
<dbReference type="Proteomes" id="UP001467690">
    <property type="component" value="Unassembled WGS sequence"/>
</dbReference>
<feature type="domain" description="Inner membrane protein YqiJ OB-fold" evidence="2">
    <location>
        <begin position="146"/>
        <end position="202"/>
    </location>
</feature>
<organism evidence="4 5">
    <name type="scientific">Catenovulum sediminis</name>
    <dbReference type="NCBI Taxonomy" id="1740262"/>
    <lineage>
        <taxon>Bacteria</taxon>
        <taxon>Pseudomonadati</taxon>
        <taxon>Pseudomonadota</taxon>
        <taxon>Gammaproteobacteria</taxon>
        <taxon>Alteromonadales</taxon>
        <taxon>Alteromonadaceae</taxon>
        <taxon>Catenovulum</taxon>
    </lineage>
</organism>
<dbReference type="EMBL" id="JBELOE010000076">
    <property type="protein sequence ID" value="MER2490924.1"/>
    <property type="molecule type" value="Genomic_DNA"/>
</dbReference>
<proteinExistence type="predicted"/>
<keyword evidence="5" id="KW-1185">Reference proteome</keyword>
<dbReference type="RefSeq" id="WP_350400718.1">
    <property type="nucleotide sequence ID" value="NZ_JBELOE010000076.1"/>
</dbReference>
<keyword evidence="1" id="KW-0812">Transmembrane</keyword>
<protein>
    <submittedName>
        <fullName evidence="4">OB-fold-containig protein</fullName>
    </submittedName>
</protein>
<keyword evidence="1" id="KW-0472">Membrane</keyword>
<evidence type="ECO:0000313" key="4">
    <source>
        <dbReference type="EMBL" id="MER2490924.1"/>
    </source>
</evidence>
<comment type="caution">
    <text evidence="4">The sequence shown here is derived from an EMBL/GenBank/DDBJ whole genome shotgun (WGS) entry which is preliminary data.</text>
</comment>
<evidence type="ECO:0000313" key="5">
    <source>
        <dbReference type="Proteomes" id="UP001467690"/>
    </source>
</evidence>
<evidence type="ECO:0000259" key="3">
    <source>
        <dbReference type="Pfam" id="PF21001"/>
    </source>
</evidence>
<gene>
    <name evidence="4" type="ORF">ABS311_03380</name>
</gene>
<feature type="transmembrane region" description="Helical" evidence="1">
    <location>
        <begin position="12"/>
        <end position="41"/>
    </location>
</feature>
<reference evidence="4 5" key="1">
    <citation type="submission" date="2024-06" db="EMBL/GenBank/DDBJ databases">
        <authorList>
            <person name="Chen R.Y."/>
        </authorList>
    </citation>
    <scope>NUCLEOTIDE SEQUENCE [LARGE SCALE GENOMIC DNA]</scope>
    <source>
        <strain evidence="4 5">D2</strain>
    </source>
</reference>
<evidence type="ECO:0000259" key="2">
    <source>
        <dbReference type="Pfam" id="PF07290"/>
    </source>
</evidence>
<feature type="transmembrane region" description="Helical" evidence="1">
    <location>
        <begin position="76"/>
        <end position="99"/>
    </location>
</feature>
<keyword evidence="1" id="KW-1133">Transmembrane helix</keyword>
<feature type="transmembrane region" description="Helical" evidence="1">
    <location>
        <begin position="105"/>
        <end position="126"/>
    </location>
</feature>